<dbReference type="SUPFAM" id="SSF57845">
    <property type="entry name" value="B-box zinc-binding domain"/>
    <property type="match status" value="1"/>
</dbReference>
<dbReference type="OrthoDB" id="342730at2759"/>
<evidence type="ECO:0000256" key="3">
    <source>
        <dbReference type="ARBA" id="ARBA00022833"/>
    </source>
</evidence>
<keyword evidence="1" id="KW-0479">Metal-binding</keyword>
<dbReference type="InterPro" id="IPR017907">
    <property type="entry name" value="Znf_RING_CS"/>
</dbReference>
<dbReference type="InterPro" id="IPR047153">
    <property type="entry name" value="TRIM45/56/19-like"/>
</dbReference>
<protein>
    <recommendedName>
        <fullName evidence="8">RING-type domain-containing protein</fullName>
    </recommendedName>
</protein>
<proteinExistence type="predicted"/>
<name>A0A1X7SVR8_AMPQE</name>
<feature type="domain" description="RING-type" evidence="5">
    <location>
        <begin position="17"/>
        <end position="61"/>
    </location>
</feature>
<feature type="domain" description="B box-type" evidence="6">
    <location>
        <begin position="96"/>
        <end position="145"/>
    </location>
</feature>
<evidence type="ECO:0000259" key="6">
    <source>
        <dbReference type="PROSITE" id="PS50119"/>
    </source>
</evidence>
<dbReference type="eggNOG" id="KOG2177">
    <property type="taxonomic scope" value="Eukaryota"/>
</dbReference>
<dbReference type="Gene3D" id="3.30.40.10">
    <property type="entry name" value="Zinc/RING finger domain, C3HC4 (zinc finger)"/>
    <property type="match status" value="1"/>
</dbReference>
<dbReference type="EnsemblMetazoa" id="Aqu2.1.06254_001">
    <property type="protein sequence ID" value="Aqu2.1.06254_001"/>
    <property type="gene ID" value="Aqu2.1.06254"/>
</dbReference>
<keyword evidence="2 4" id="KW-0863">Zinc-finger</keyword>
<dbReference type="Gene3D" id="3.30.160.60">
    <property type="entry name" value="Classic Zinc Finger"/>
    <property type="match status" value="1"/>
</dbReference>
<organism evidence="7">
    <name type="scientific">Amphimedon queenslandica</name>
    <name type="common">Sponge</name>
    <dbReference type="NCBI Taxonomy" id="400682"/>
    <lineage>
        <taxon>Eukaryota</taxon>
        <taxon>Metazoa</taxon>
        <taxon>Porifera</taxon>
        <taxon>Demospongiae</taxon>
        <taxon>Heteroscleromorpha</taxon>
        <taxon>Haplosclerida</taxon>
        <taxon>Niphatidae</taxon>
        <taxon>Amphimedon</taxon>
    </lineage>
</organism>
<reference evidence="7" key="1">
    <citation type="submission" date="2017-05" db="UniProtKB">
        <authorList>
            <consortium name="EnsemblMetazoa"/>
        </authorList>
    </citation>
    <scope>IDENTIFICATION</scope>
</reference>
<evidence type="ECO:0000313" key="7">
    <source>
        <dbReference type="EnsemblMetazoa" id="Aqu2.1.06254_001"/>
    </source>
</evidence>
<dbReference type="AlphaFoldDB" id="A0A1X7SVR8"/>
<dbReference type="PROSITE" id="PS50089">
    <property type="entry name" value="ZF_RING_2"/>
    <property type="match status" value="1"/>
</dbReference>
<evidence type="ECO:0000256" key="4">
    <source>
        <dbReference type="PROSITE-ProRule" id="PRU00024"/>
    </source>
</evidence>
<evidence type="ECO:0000256" key="2">
    <source>
        <dbReference type="ARBA" id="ARBA00022771"/>
    </source>
</evidence>
<dbReference type="InterPro" id="IPR013083">
    <property type="entry name" value="Znf_RING/FYVE/PHD"/>
</dbReference>
<dbReference type="SUPFAM" id="SSF57850">
    <property type="entry name" value="RING/U-box"/>
    <property type="match status" value="1"/>
</dbReference>
<dbReference type="PANTHER" id="PTHR25462:SF296">
    <property type="entry name" value="MEIOTIC P26, ISOFORM F"/>
    <property type="match status" value="1"/>
</dbReference>
<dbReference type="SMART" id="SM00336">
    <property type="entry name" value="BBOX"/>
    <property type="match status" value="2"/>
</dbReference>
<dbReference type="InterPro" id="IPR027370">
    <property type="entry name" value="Znf-RING_euk"/>
</dbReference>
<dbReference type="OMA" id="MASYCAD"/>
<dbReference type="Pfam" id="PF13445">
    <property type="entry name" value="zf-RING_UBOX"/>
    <property type="match status" value="1"/>
</dbReference>
<dbReference type="InParanoid" id="A0A1X7SVR8"/>
<evidence type="ECO:0000259" key="5">
    <source>
        <dbReference type="PROSITE" id="PS50089"/>
    </source>
</evidence>
<dbReference type="Pfam" id="PF00643">
    <property type="entry name" value="zf-B_box"/>
    <property type="match status" value="1"/>
</dbReference>
<dbReference type="PANTHER" id="PTHR25462">
    <property type="entry name" value="BONUS, ISOFORM C-RELATED"/>
    <property type="match status" value="1"/>
</dbReference>
<dbReference type="PROSITE" id="PS50119">
    <property type="entry name" value="ZF_BBOX"/>
    <property type="match status" value="2"/>
</dbReference>
<evidence type="ECO:0000256" key="1">
    <source>
        <dbReference type="ARBA" id="ARBA00022723"/>
    </source>
</evidence>
<dbReference type="PROSITE" id="PS00518">
    <property type="entry name" value="ZF_RING_1"/>
    <property type="match status" value="1"/>
</dbReference>
<dbReference type="InterPro" id="IPR001841">
    <property type="entry name" value="Znf_RING"/>
</dbReference>
<sequence>MADNKVEIQECPIPLVCGLCSEYYTDPLMLPCLHSFCMKCLEKVKEEQGREEKSLKCPTCDANAPLPSGKVNGLTQNLWLAHKVLEATVREKITSKDSIPCDQCTSSSDDAAVAFCCSCCLFLCDFCKKGHKRMKKTVHHELIELGGKRVEGGSSFVSRQPTPCADHDYEIVRFFCQDCEMLVCRDCFIVTHKDHTRIEYTKVGEAAREALKESAAKCNEAKVPGTFTESIANGEK</sequence>
<dbReference type="InterPro" id="IPR000315">
    <property type="entry name" value="Znf_B-box"/>
</dbReference>
<dbReference type="Gene3D" id="4.10.830.40">
    <property type="match status" value="1"/>
</dbReference>
<dbReference type="SMART" id="SM00184">
    <property type="entry name" value="RING"/>
    <property type="match status" value="1"/>
</dbReference>
<evidence type="ECO:0008006" key="8">
    <source>
        <dbReference type="Google" id="ProtNLM"/>
    </source>
</evidence>
<dbReference type="GO" id="GO:0008270">
    <property type="term" value="F:zinc ion binding"/>
    <property type="evidence" value="ECO:0007669"/>
    <property type="project" value="UniProtKB-KW"/>
</dbReference>
<keyword evidence="3" id="KW-0862">Zinc</keyword>
<feature type="domain" description="B box-type" evidence="6">
    <location>
        <begin position="159"/>
        <end position="200"/>
    </location>
</feature>
<accession>A0A1X7SVR8</accession>